<dbReference type="Gene3D" id="3.40.50.10490">
    <property type="entry name" value="Glucose-6-phosphate isomerase like protein, domain 1"/>
    <property type="match status" value="2"/>
</dbReference>
<dbReference type="PROSITE" id="PS51464">
    <property type="entry name" value="SIS"/>
    <property type="match status" value="1"/>
</dbReference>
<dbReference type="Proteomes" id="UP000076078">
    <property type="component" value="Unassembled WGS sequence"/>
</dbReference>
<dbReference type="AlphaFoldDB" id="A0A151ZGZ8"/>
<name>A0A151ZGZ8_TIELA</name>
<dbReference type="InterPro" id="IPR046348">
    <property type="entry name" value="SIS_dom_sf"/>
</dbReference>
<dbReference type="SUPFAM" id="SSF53697">
    <property type="entry name" value="SIS domain"/>
    <property type="match status" value="1"/>
</dbReference>
<dbReference type="GO" id="GO:0097367">
    <property type="term" value="F:carbohydrate derivative binding"/>
    <property type="evidence" value="ECO:0007669"/>
    <property type="project" value="InterPro"/>
</dbReference>
<dbReference type="Pfam" id="PF01380">
    <property type="entry name" value="SIS"/>
    <property type="match status" value="1"/>
</dbReference>
<dbReference type="PANTHER" id="PTHR10937">
    <property type="entry name" value="GLUCOSAMINE--FRUCTOSE-6-PHOSPHATE AMINOTRANSFERASE, ISOMERIZING"/>
    <property type="match status" value="1"/>
</dbReference>
<dbReference type="OMA" id="YHMYDMI"/>
<dbReference type="GO" id="GO:0006047">
    <property type="term" value="P:UDP-N-acetylglucosamine metabolic process"/>
    <property type="evidence" value="ECO:0007669"/>
    <property type="project" value="TreeGrafter"/>
</dbReference>
<dbReference type="EMBL" id="LODT01000028">
    <property type="protein sequence ID" value="KYQ93179.1"/>
    <property type="molecule type" value="Genomic_DNA"/>
</dbReference>
<dbReference type="PANTHER" id="PTHR10937:SF0">
    <property type="entry name" value="GLUTAMINE--FRUCTOSE-6-PHOSPHATE TRANSAMINASE (ISOMERIZING)"/>
    <property type="match status" value="1"/>
</dbReference>
<reference evidence="2 3" key="1">
    <citation type="submission" date="2015-12" db="EMBL/GenBank/DDBJ databases">
        <title>Dictyostelia acquired genes for synthesis and detection of signals that induce cell-type specialization by lateral gene transfer from prokaryotes.</title>
        <authorList>
            <person name="Gloeckner G."/>
            <person name="Schaap P."/>
        </authorList>
    </citation>
    <scope>NUCLEOTIDE SEQUENCE [LARGE SCALE GENOMIC DNA]</scope>
    <source>
        <strain evidence="2 3">TK</strain>
    </source>
</reference>
<evidence type="ECO:0000259" key="1">
    <source>
        <dbReference type="PROSITE" id="PS51464"/>
    </source>
</evidence>
<dbReference type="STRING" id="361077.A0A151ZGZ8"/>
<organism evidence="2 3">
    <name type="scientific">Tieghemostelium lacteum</name>
    <name type="common">Slime mold</name>
    <name type="synonym">Dictyostelium lacteum</name>
    <dbReference type="NCBI Taxonomy" id="361077"/>
    <lineage>
        <taxon>Eukaryota</taxon>
        <taxon>Amoebozoa</taxon>
        <taxon>Evosea</taxon>
        <taxon>Eumycetozoa</taxon>
        <taxon>Dictyostelia</taxon>
        <taxon>Dictyosteliales</taxon>
        <taxon>Raperosteliaceae</taxon>
        <taxon>Tieghemostelium</taxon>
    </lineage>
</organism>
<protein>
    <recommendedName>
        <fullName evidence="1">SIS domain-containing protein</fullName>
    </recommendedName>
</protein>
<evidence type="ECO:0000313" key="2">
    <source>
        <dbReference type="EMBL" id="KYQ93179.1"/>
    </source>
</evidence>
<dbReference type="InterPro" id="IPR001347">
    <property type="entry name" value="SIS_dom"/>
</dbReference>
<dbReference type="OrthoDB" id="15235at2759"/>
<keyword evidence="3" id="KW-1185">Reference proteome</keyword>
<gene>
    <name evidence="2" type="ORF">DLAC_05815</name>
</gene>
<accession>A0A151ZGZ8</accession>
<dbReference type="GO" id="GO:0006487">
    <property type="term" value="P:protein N-linked glycosylation"/>
    <property type="evidence" value="ECO:0007669"/>
    <property type="project" value="TreeGrafter"/>
</dbReference>
<dbReference type="InParanoid" id="A0A151ZGZ8"/>
<feature type="domain" description="SIS" evidence="1">
    <location>
        <begin position="47"/>
        <end position="187"/>
    </location>
</feature>
<comment type="caution">
    <text evidence="2">The sequence shown here is derived from an EMBL/GenBank/DDBJ whole genome shotgun (WGS) entry which is preliminary data.</text>
</comment>
<proteinExistence type="predicted"/>
<dbReference type="GO" id="GO:0004360">
    <property type="term" value="F:glutamine-fructose-6-phosphate transaminase (isomerizing) activity"/>
    <property type="evidence" value="ECO:0007669"/>
    <property type="project" value="TreeGrafter"/>
</dbReference>
<sequence length="386" mass="43080">MNQLIDKQPKRLPLKSAHPYHMYDMIQETPKGIDRILKEELPLIKEVAKQLAGKKNILLVGIGTSYHATLNAKYLLRNVGHIHAEAFNSFEFIQDFPLDLYESSSTAIVIFSHRGVKKYSHAAYTKSRELGLYTVLLTGTETVIEEKLDAIIRTSIPEQSSAFTISHTASAFVSLLLSNEIAKIKSPSTVIPDEKVTEISSILQSIFDKKQDDIKKYCKFVVDSGVTHLYYLGYGVNESNCYEVALKINEATWDYTTGYQVEQYLHGPFVATGPSTLSTFLIGGTDVKYQPSIERSNSVLKAVIAVNGKAAAIIPESDTLTPTNIGPDGVIIKLPTVLEPLSLFTNLYTLQLITYWLALERKTNPDSFRREQPFHDKAFVNSGILL</sequence>
<dbReference type="GO" id="GO:0006002">
    <property type="term" value="P:fructose 6-phosphate metabolic process"/>
    <property type="evidence" value="ECO:0007669"/>
    <property type="project" value="TreeGrafter"/>
</dbReference>
<evidence type="ECO:0000313" key="3">
    <source>
        <dbReference type="Proteomes" id="UP000076078"/>
    </source>
</evidence>